<evidence type="ECO:0000256" key="1">
    <source>
        <dbReference type="SAM" id="MobiDB-lite"/>
    </source>
</evidence>
<organism evidence="2 3">
    <name type="scientific">Smittium megazygosporum</name>
    <dbReference type="NCBI Taxonomy" id="133381"/>
    <lineage>
        <taxon>Eukaryota</taxon>
        <taxon>Fungi</taxon>
        <taxon>Fungi incertae sedis</taxon>
        <taxon>Zoopagomycota</taxon>
        <taxon>Kickxellomycotina</taxon>
        <taxon>Harpellomycetes</taxon>
        <taxon>Harpellales</taxon>
        <taxon>Legeriomycetaceae</taxon>
        <taxon>Smittium</taxon>
    </lineage>
</organism>
<feature type="region of interest" description="Disordered" evidence="1">
    <location>
        <begin position="837"/>
        <end position="858"/>
    </location>
</feature>
<feature type="compositionally biased region" description="Polar residues" evidence="1">
    <location>
        <begin position="380"/>
        <end position="397"/>
    </location>
</feature>
<dbReference type="GO" id="GO:0008608">
    <property type="term" value="P:attachment of spindle microtubules to kinetochore"/>
    <property type="evidence" value="ECO:0007669"/>
    <property type="project" value="InterPro"/>
</dbReference>
<sequence length="919" mass="101731">MNFETYNDQLEEIEQKITLVLHEIDDNFDKCQKILSRGIIPKVSEIHQNSDLIVKAIKPWYEFFATAASIGDKYSTSSFIPSHHIDNTLVADSAVLDKSIQLDHTLDDIDNTDHSQDEKTASSEYQPVEKTIVSEDKAVANAQTGNSRYPNMMEIENSDLNKESEYTDLLDNHGSFMSLSSTSTDDLLYSTQNILQLSTIALKQRTKNPVKYSDVHTSDTIENTFALKPNRTQLGSDYPYKRAISKILNFDGDSTQPLKLSDNFQTTNTQDTMSLELPTENIENLANNPEANNDCYESRDDLSKENLSRDHVSEDETEDLDADIPYSQSELAELTSILNKYSGKEDSAKKGVQKSSEFPKDNFSTSPKHRSMTGERNEINYDSQTQNASSSEQAYYKHQPNTENHTISDAPQHIAEPDIRNLGKDNTEMAIEPNDESDFDSDNDDLPSLPQLTTIIEPNLFPAKIDNTKFDVFSKRQEYDIYNSDSDCVISPPQLTSSLYTRDEDSAIRDTSKLNLNFVVNSATSSQQSIPGKIMLSHTEFEPTVTGITGAFNTSRLPASYSSNFENSNSSAMLGNNLKGSNINSNENFNDINEPTFSEDESELGIPSAVHRYSKSNQGSALDSGKGNFQSLGDKRAAISAQFDGGYRSNSYSQGSFYPNFDETVHMDPKLFEAEMNLYSTSAQQSPLASKYLQAQKNNLENSNLPEGTSGPHSANERRKFESGSDGPLFNQGKLNRIRSSDELSPLRPQRIVRSKYYQSPGAQQHSGSGQAKSQIGSGLIRSNLDSFGSDGFKSNLSGKKVQMPSERKENENSQSLSYEQINGSSFSVPSSSLAAQQSLGYDSRPADAQNRAGLGDGQTGSFEFSSFSGDYSIVSNSSVSQVDYLIDGTTSVYPDTMLLRLAASQAETSGDKNDEPNR</sequence>
<keyword evidence="3" id="KW-1185">Reference proteome</keyword>
<dbReference type="Pfam" id="PF08655">
    <property type="entry name" value="DASH_Ask1"/>
    <property type="match status" value="1"/>
</dbReference>
<gene>
    <name evidence="2" type="ORF">BB560_004577</name>
</gene>
<dbReference type="Proteomes" id="UP000245609">
    <property type="component" value="Unassembled WGS sequence"/>
</dbReference>
<dbReference type="AlphaFoldDB" id="A0A2T9Z8U8"/>
<evidence type="ECO:0000313" key="2">
    <source>
        <dbReference type="EMBL" id="PVV01021.1"/>
    </source>
</evidence>
<protein>
    <submittedName>
        <fullName evidence="2">Uncharacterized protein</fullName>
    </submittedName>
</protein>
<feature type="region of interest" description="Disordered" evidence="1">
    <location>
        <begin position="791"/>
        <end position="817"/>
    </location>
</feature>
<proteinExistence type="predicted"/>
<dbReference type="EMBL" id="MBFS01001442">
    <property type="protein sequence ID" value="PVV01021.1"/>
    <property type="molecule type" value="Genomic_DNA"/>
</dbReference>
<comment type="caution">
    <text evidence="2">The sequence shown here is derived from an EMBL/GenBank/DDBJ whole genome shotgun (WGS) entry which is preliminary data.</text>
</comment>
<name>A0A2T9Z8U8_9FUNG</name>
<feature type="region of interest" description="Disordered" evidence="1">
    <location>
        <begin position="285"/>
        <end position="325"/>
    </location>
</feature>
<dbReference type="OrthoDB" id="5573898at2759"/>
<dbReference type="InterPro" id="IPR013964">
    <property type="entry name" value="DASH_Ask1"/>
</dbReference>
<evidence type="ECO:0000313" key="3">
    <source>
        <dbReference type="Proteomes" id="UP000245609"/>
    </source>
</evidence>
<reference evidence="2 3" key="1">
    <citation type="journal article" date="2018" name="MBio">
        <title>Comparative Genomics Reveals the Core Gene Toolbox for the Fungus-Insect Symbiosis.</title>
        <authorList>
            <person name="Wang Y."/>
            <person name="Stata M."/>
            <person name="Wang W."/>
            <person name="Stajich J.E."/>
            <person name="White M.M."/>
            <person name="Moncalvo J.M."/>
        </authorList>
    </citation>
    <scope>NUCLEOTIDE SEQUENCE [LARGE SCALE GENOMIC DNA]</scope>
    <source>
        <strain evidence="2 3">SC-DP-2</strain>
    </source>
</reference>
<feature type="region of interest" description="Disordered" evidence="1">
    <location>
        <begin position="344"/>
        <end position="397"/>
    </location>
</feature>
<accession>A0A2T9Z8U8</accession>
<dbReference type="GO" id="GO:0042729">
    <property type="term" value="C:DASH complex"/>
    <property type="evidence" value="ECO:0007669"/>
    <property type="project" value="InterPro"/>
</dbReference>
<dbReference type="STRING" id="133381.A0A2T9Z8U8"/>
<feature type="compositionally biased region" description="Polar residues" evidence="1">
    <location>
        <begin position="701"/>
        <end position="713"/>
    </location>
</feature>
<dbReference type="GO" id="GO:0072686">
    <property type="term" value="C:mitotic spindle"/>
    <property type="evidence" value="ECO:0007669"/>
    <property type="project" value="InterPro"/>
</dbReference>
<feature type="region of interest" description="Disordered" evidence="1">
    <location>
        <begin position="701"/>
        <end position="750"/>
    </location>
</feature>
<feature type="compositionally biased region" description="Basic and acidic residues" evidence="1">
    <location>
        <begin position="296"/>
        <end position="314"/>
    </location>
</feature>